<gene>
    <name evidence="1" type="ORF">ACFP56_00510</name>
</gene>
<dbReference type="PROSITE" id="PS51365">
    <property type="entry name" value="RENAL_DIPEPTIDASE_2"/>
    <property type="match status" value="1"/>
</dbReference>
<dbReference type="Pfam" id="PF01244">
    <property type="entry name" value="Peptidase_M19"/>
    <property type="match status" value="1"/>
</dbReference>
<dbReference type="InterPro" id="IPR032466">
    <property type="entry name" value="Metal_Hydrolase"/>
</dbReference>
<dbReference type="PANTHER" id="PTHR10443:SF12">
    <property type="entry name" value="DIPEPTIDASE"/>
    <property type="match status" value="1"/>
</dbReference>
<dbReference type="CDD" id="cd01301">
    <property type="entry name" value="rDP_like"/>
    <property type="match status" value="1"/>
</dbReference>
<reference evidence="2" key="1">
    <citation type="journal article" date="2019" name="Int. J. Syst. Evol. Microbiol.">
        <title>The Global Catalogue of Microorganisms (GCM) 10K type strain sequencing project: providing services to taxonomists for standard genome sequencing and annotation.</title>
        <authorList>
            <consortium name="The Broad Institute Genomics Platform"/>
            <consortium name="The Broad Institute Genome Sequencing Center for Infectious Disease"/>
            <person name="Wu L."/>
            <person name="Ma J."/>
        </authorList>
    </citation>
    <scope>NUCLEOTIDE SEQUENCE [LARGE SCALE GENOMIC DNA]</scope>
    <source>
        <strain evidence="2">PCU 280</strain>
    </source>
</reference>
<accession>A0ABW1UY43</accession>
<dbReference type="SUPFAM" id="SSF51556">
    <property type="entry name" value="Metallo-dependent hydrolases"/>
    <property type="match status" value="1"/>
</dbReference>
<sequence>MRKIDFHCDVISKLLVDHSLDFHKEHFASRLDVTLQALLDADYMIQVFAVYIPSNHPKDMVTVLKSIDIFYERVAKHPNMIVVDSAIDVERCKATNKVGAILSLEGVDGLQGHVFMASILYRLGVRFAGLTWNAMNWAADGVMEASGAGLSSLGRSFVEKCNELGITIDVSHLSEKSFWDVWQLSSKPIIASHSNAKAICNHPRNLTDDQIRAIVQCEGLIGLTYVPWFVTDGQMARMEDLMKHINHMLALGAENQLVLGSDFDGFDNNIEGLRTPRDVNDLEQLLLQHYEREFVEKLMWRNAYQFLIQNLNPKR</sequence>
<dbReference type="Gene3D" id="3.20.20.140">
    <property type="entry name" value="Metal-dependent hydrolases"/>
    <property type="match status" value="1"/>
</dbReference>
<dbReference type="Proteomes" id="UP001596233">
    <property type="component" value="Unassembled WGS sequence"/>
</dbReference>
<dbReference type="PANTHER" id="PTHR10443">
    <property type="entry name" value="MICROSOMAL DIPEPTIDASE"/>
    <property type="match status" value="1"/>
</dbReference>
<evidence type="ECO:0000313" key="1">
    <source>
        <dbReference type="EMBL" id="MFC6331086.1"/>
    </source>
</evidence>
<keyword evidence="2" id="KW-1185">Reference proteome</keyword>
<proteinExistence type="predicted"/>
<dbReference type="RefSeq" id="WP_379229945.1">
    <property type="nucleotide sequence ID" value="NZ_JBHSTE010000001.1"/>
</dbReference>
<dbReference type="EMBL" id="JBHSTE010000001">
    <property type="protein sequence ID" value="MFC6331086.1"/>
    <property type="molecule type" value="Genomic_DNA"/>
</dbReference>
<protein>
    <submittedName>
        <fullName evidence="1">Dipeptidase</fullName>
    </submittedName>
</protein>
<dbReference type="InterPro" id="IPR008257">
    <property type="entry name" value="Pept_M19"/>
</dbReference>
<organism evidence="1 2">
    <name type="scientific">Paenibacillus septentrionalis</name>
    <dbReference type="NCBI Taxonomy" id="429342"/>
    <lineage>
        <taxon>Bacteria</taxon>
        <taxon>Bacillati</taxon>
        <taxon>Bacillota</taxon>
        <taxon>Bacilli</taxon>
        <taxon>Bacillales</taxon>
        <taxon>Paenibacillaceae</taxon>
        <taxon>Paenibacillus</taxon>
    </lineage>
</organism>
<comment type="caution">
    <text evidence="1">The sequence shown here is derived from an EMBL/GenBank/DDBJ whole genome shotgun (WGS) entry which is preliminary data.</text>
</comment>
<evidence type="ECO:0000313" key="2">
    <source>
        <dbReference type="Proteomes" id="UP001596233"/>
    </source>
</evidence>
<name>A0ABW1UY43_9BACL</name>